<evidence type="ECO:0000313" key="3">
    <source>
        <dbReference type="Proteomes" id="UP000765509"/>
    </source>
</evidence>
<keyword evidence="1" id="KW-0732">Signal</keyword>
<reference evidence="2" key="1">
    <citation type="submission" date="2021-03" db="EMBL/GenBank/DDBJ databases">
        <title>Draft genome sequence of rust myrtle Austropuccinia psidii MF-1, a brazilian biotype.</title>
        <authorList>
            <person name="Quecine M.C."/>
            <person name="Pachon D.M.R."/>
            <person name="Bonatelli M.L."/>
            <person name="Correr F.H."/>
            <person name="Franceschini L.M."/>
            <person name="Leite T.F."/>
            <person name="Margarido G.R.A."/>
            <person name="Almeida C.A."/>
            <person name="Ferrarezi J.A."/>
            <person name="Labate C.A."/>
        </authorList>
    </citation>
    <scope>NUCLEOTIDE SEQUENCE</scope>
    <source>
        <strain evidence="2">MF-1</strain>
    </source>
</reference>
<comment type="caution">
    <text evidence="2">The sequence shown here is derived from an EMBL/GenBank/DDBJ whole genome shotgun (WGS) entry which is preliminary data.</text>
</comment>
<gene>
    <name evidence="2" type="ORF">O181_029976</name>
</gene>
<proteinExistence type="predicted"/>
<dbReference type="AlphaFoldDB" id="A0A9Q3CS30"/>
<evidence type="ECO:0000313" key="2">
    <source>
        <dbReference type="EMBL" id="MBW0490261.1"/>
    </source>
</evidence>
<accession>A0A9Q3CS30</accession>
<evidence type="ECO:0000256" key="1">
    <source>
        <dbReference type="SAM" id="SignalP"/>
    </source>
</evidence>
<keyword evidence="3" id="KW-1185">Reference proteome</keyword>
<dbReference type="OrthoDB" id="2508656at2759"/>
<dbReference type="EMBL" id="AVOT02010491">
    <property type="protein sequence ID" value="MBW0490261.1"/>
    <property type="molecule type" value="Genomic_DNA"/>
</dbReference>
<organism evidence="2 3">
    <name type="scientific">Austropuccinia psidii MF-1</name>
    <dbReference type="NCBI Taxonomy" id="1389203"/>
    <lineage>
        <taxon>Eukaryota</taxon>
        <taxon>Fungi</taxon>
        <taxon>Dikarya</taxon>
        <taxon>Basidiomycota</taxon>
        <taxon>Pucciniomycotina</taxon>
        <taxon>Pucciniomycetes</taxon>
        <taxon>Pucciniales</taxon>
        <taxon>Sphaerophragmiaceae</taxon>
        <taxon>Austropuccinia</taxon>
    </lineage>
</organism>
<dbReference type="Proteomes" id="UP000765509">
    <property type="component" value="Unassembled WGS sequence"/>
</dbReference>
<name>A0A9Q3CS30_9BASI</name>
<feature type="signal peptide" evidence="1">
    <location>
        <begin position="1"/>
        <end position="19"/>
    </location>
</feature>
<sequence>MANIKFYTIFWLLLVSCSSRTWKYVKLDPNLADLSPREIQSKGAVSSLGTLPGQNSQKAPCSRWSKIRKKPHDLLDKYILRSPILQRQKAKTRVRKNLSSNKEEITQMREEYEFLMSLFANLIERQPDLEDYVADSAKDVKSILDDFSEFYQELKILIQRRIFDLAGLSSRLVSVEGPVKKADLNSLFSVSETLPNIALPTTPPEISGYLLENVKAQNKDIFQSLSIPKGKRKVVLNESLIENIHGRITSELTQKLNDILLSFNFNPRYVEFFFATRRRRLYIKTEFEKCILQSINFMYKYGICSREDISWFFSHGRTLELTACHIEDLFRLKGDVFDINDAFVPEWNFIVNDWNTAHLHDSLKALNSAMQARLINFLLILIIDEYREYLFREEPMNPILIQGEDIMHSTIDAILLQSHTEISTSSKQVNNVEHFQYGQVLAFIEHLIAYFQYAEPRYSAHSHHQCSITYLIIYYILHFFKVYQSVLHPKAALPGFKNNVIFNEKFELVENGLMILQLVNRLLDNNYYPSFPKTKKPRDGQLPRKIQDQLLSQIMQLSHDYISKRKAFVDRENVDEDLKVWLNSESQIVSFLTLLAMDPKSYLKLKVNGFTLWFRPRYTLFQTCPQCCLPKPPTLKKIIMGFLSWFRVDKIYHGFKKGGVT</sequence>
<protein>
    <submittedName>
        <fullName evidence="2">Uncharacterized protein</fullName>
    </submittedName>
</protein>
<feature type="chain" id="PRO_5040241272" evidence="1">
    <location>
        <begin position="20"/>
        <end position="661"/>
    </location>
</feature>
<dbReference type="PROSITE" id="PS51257">
    <property type="entry name" value="PROKAR_LIPOPROTEIN"/>
    <property type="match status" value="1"/>
</dbReference>